<dbReference type="Proteomes" id="UP000251166">
    <property type="component" value="Plasmid unnamed1"/>
</dbReference>
<dbReference type="AlphaFoldDB" id="A0A2Z4YRM2"/>
<evidence type="ECO:0000313" key="3">
    <source>
        <dbReference type="Proteomes" id="UP000251166"/>
    </source>
</evidence>
<sequence>MLVRQGSHRNEKIDRSLAASLAAIAGALNASAFYAVGFFSANMTGNVSTLSDHLAVGQFLSALFYGGIVVSFVLGAAVSTLIVNEGRRHNMHAIYAYSILTEAALLAILGCADLWLLSAWRVPVLILGLAFLMGVQNAVVTRISDARVRTTHVSGMATDLGIELGTAFDILLGREPTAEARRNQTKLRLHLYTISSFMAGGILGVIIYRAVGGYLLILAAGLLTAIALDAIRRARRTPALPSEIPVRMEP</sequence>
<evidence type="ECO:0000256" key="1">
    <source>
        <dbReference type="SAM" id="Phobius"/>
    </source>
</evidence>
<keyword evidence="1" id="KW-0472">Membrane</keyword>
<reference evidence="2 3" key="1">
    <citation type="submission" date="2018-07" db="EMBL/GenBank/DDBJ databases">
        <title>Rhizobium leguminosarum strain:ATCC 14479 Genome sequencing and assembly.</title>
        <authorList>
            <person name="Chakraborty R."/>
        </authorList>
    </citation>
    <scope>NUCLEOTIDE SEQUENCE [LARGE SCALE GENOMIC DNA]</scope>
    <source>
        <strain evidence="2 3">ATCC 14479</strain>
        <plasmid evidence="3">Plasmid unnamed1</plasmid>
    </source>
</reference>
<dbReference type="Pfam" id="PF06912">
    <property type="entry name" value="DUF1275"/>
    <property type="match status" value="1"/>
</dbReference>
<dbReference type="SUPFAM" id="SSF103473">
    <property type="entry name" value="MFS general substrate transporter"/>
    <property type="match status" value="1"/>
</dbReference>
<keyword evidence="2" id="KW-0614">Plasmid</keyword>
<feature type="transmembrane region" description="Helical" evidence="1">
    <location>
        <begin position="189"/>
        <end position="208"/>
    </location>
</feature>
<protein>
    <recommendedName>
        <fullName evidence="4">DUF1275 domain-containing protein</fullName>
    </recommendedName>
</protein>
<dbReference type="PANTHER" id="PTHR37314">
    <property type="entry name" value="SLR0142 PROTEIN"/>
    <property type="match status" value="1"/>
</dbReference>
<proteinExistence type="predicted"/>
<geneLocation type="plasmid" evidence="2 3">
    <name>unnamed1</name>
</geneLocation>
<dbReference type="InterPro" id="IPR010699">
    <property type="entry name" value="DUF1275"/>
</dbReference>
<gene>
    <name evidence="2" type="ORF">DLJ82_5481</name>
</gene>
<dbReference type="EMBL" id="CP030761">
    <property type="protein sequence ID" value="AXA43042.1"/>
    <property type="molecule type" value="Genomic_DNA"/>
</dbReference>
<accession>A0A2Z4YRM2</accession>
<evidence type="ECO:0000313" key="2">
    <source>
        <dbReference type="EMBL" id="AXA43042.1"/>
    </source>
</evidence>
<feature type="transmembrane region" description="Helical" evidence="1">
    <location>
        <begin position="94"/>
        <end position="116"/>
    </location>
</feature>
<evidence type="ECO:0008006" key="4">
    <source>
        <dbReference type="Google" id="ProtNLM"/>
    </source>
</evidence>
<feature type="transmembrane region" description="Helical" evidence="1">
    <location>
        <begin position="21"/>
        <end position="39"/>
    </location>
</feature>
<dbReference type="PANTHER" id="PTHR37314:SF4">
    <property type="entry name" value="UPF0700 TRANSMEMBRANE PROTEIN YOAK"/>
    <property type="match status" value="1"/>
</dbReference>
<dbReference type="RefSeq" id="WP_112907540.1">
    <property type="nucleotide sequence ID" value="NZ_CP030761.1"/>
</dbReference>
<dbReference type="InterPro" id="IPR036259">
    <property type="entry name" value="MFS_trans_sf"/>
</dbReference>
<feature type="transmembrane region" description="Helical" evidence="1">
    <location>
        <begin position="214"/>
        <end position="231"/>
    </location>
</feature>
<keyword evidence="1" id="KW-1133">Transmembrane helix</keyword>
<keyword evidence="1" id="KW-0812">Transmembrane</keyword>
<feature type="transmembrane region" description="Helical" evidence="1">
    <location>
        <begin position="59"/>
        <end position="82"/>
    </location>
</feature>
<name>A0A2Z4YRM2_RHILE</name>
<feature type="transmembrane region" description="Helical" evidence="1">
    <location>
        <begin position="122"/>
        <end position="140"/>
    </location>
</feature>
<organism evidence="2 3">
    <name type="scientific">Rhizobium leguminosarum</name>
    <dbReference type="NCBI Taxonomy" id="384"/>
    <lineage>
        <taxon>Bacteria</taxon>
        <taxon>Pseudomonadati</taxon>
        <taxon>Pseudomonadota</taxon>
        <taxon>Alphaproteobacteria</taxon>
        <taxon>Hyphomicrobiales</taxon>
        <taxon>Rhizobiaceae</taxon>
        <taxon>Rhizobium/Agrobacterium group</taxon>
        <taxon>Rhizobium</taxon>
    </lineage>
</organism>